<sequence>MRFLFFVLLTVTSFAAAKAQQGKVTIMGDKGVESLVAKHISFNENVKGFPGYRIQIYFESGNYSRNKAFGEKGKFLARYPDVSAYVVFQSPYYKVRVGNFRNKLEAEAFKQRIKEQWPEAYIIKDDIELPGIYPPEEINN</sequence>
<dbReference type="InterPro" id="IPR036680">
    <property type="entry name" value="SPOR-like_sf"/>
</dbReference>
<comment type="caution">
    <text evidence="2">The sequence shown here is derived from an EMBL/GenBank/DDBJ whole genome shotgun (WGS) entry which is preliminary data.</text>
</comment>
<proteinExistence type="predicted"/>
<gene>
    <name evidence="2" type="ORF">SDC9_56326</name>
</gene>
<dbReference type="EMBL" id="VSSQ01001638">
    <property type="protein sequence ID" value="MPM10002.1"/>
    <property type="molecule type" value="Genomic_DNA"/>
</dbReference>
<organism evidence="2">
    <name type="scientific">bioreactor metagenome</name>
    <dbReference type="NCBI Taxonomy" id="1076179"/>
    <lineage>
        <taxon>unclassified sequences</taxon>
        <taxon>metagenomes</taxon>
        <taxon>ecological metagenomes</taxon>
    </lineage>
</organism>
<evidence type="ECO:0000259" key="1">
    <source>
        <dbReference type="Pfam" id="PF05036"/>
    </source>
</evidence>
<dbReference type="AlphaFoldDB" id="A0A644X1I6"/>
<reference evidence="2" key="1">
    <citation type="submission" date="2019-08" db="EMBL/GenBank/DDBJ databases">
        <authorList>
            <person name="Kucharzyk K."/>
            <person name="Murdoch R.W."/>
            <person name="Higgins S."/>
            <person name="Loffler F."/>
        </authorList>
    </citation>
    <scope>NUCLEOTIDE SEQUENCE</scope>
</reference>
<dbReference type="Gene3D" id="3.30.70.1070">
    <property type="entry name" value="Sporulation related repeat"/>
    <property type="match status" value="1"/>
</dbReference>
<feature type="domain" description="SPOR" evidence="1">
    <location>
        <begin position="51"/>
        <end position="123"/>
    </location>
</feature>
<protein>
    <recommendedName>
        <fullName evidence="1">SPOR domain-containing protein</fullName>
    </recommendedName>
</protein>
<name>A0A644X1I6_9ZZZZ</name>
<accession>A0A644X1I6</accession>
<dbReference type="GO" id="GO:0042834">
    <property type="term" value="F:peptidoglycan binding"/>
    <property type="evidence" value="ECO:0007669"/>
    <property type="project" value="InterPro"/>
</dbReference>
<dbReference type="InterPro" id="IPR007730">
    <property type="entry name" value="SPOR-like_dom"/>
</dbReference>
<dbReference type="Pfam" id="PF05036">
    <property type="entry name" value="SPOR"/>
    <property type="match status" value="1"/>
</dbReference>
<evidence type="ECO:0000313" key="2">
    <source>
        <dbReference type="EMBL" id="MPM10002.1"/>
    </source>
</evidence>
<dbReference type="SUPFAM" id="SSF110997">
    <property type="entry name" value="Sporulation related repeat"/>
    <property type="match status" value="1"/>
</dbReference>